<keyword evidence="3" id="KW-1185">Reference proteome</keyword>
<proteinExistence type="predicted"/>
<dbReference type="PANTHER" id="PTHR34512:SF30">
    <property type="entry name" value="OUTER MEMBRANE PROTEIN ASSEMBLY FACTOR BAMB"/>
    <property type="match status" value="1"/>
</dbReference>
<dbReference type="InterPro" id="IPR015943">
    <property type="entry name" value="WD40/YVTN_repeat-like_dom_sf"/>
</dbReference>
<feature type="domain" description="Pyrrolo-quinoline quinone repeat" evidence="1">
    <location>
        <begin position="181"/>
        <end position="321"/>
    </location>
</feature>
<name>A0A6V8KUL6_9ACTN</name>
<gene>
    <name evidence="2" type="ORF">Prum_024150</name>
</gene>
<dbReference type="SUPFAM" id="SSF50998">
    <property type="entry name" value="Quinoprotein alcohol dehydrogenase-like"/>
    <property type="match status" value="1"/>
</dbReference>
<accession>A0A6V8KUL6</accession>
<dbReference type="EMBL" id="BLPG01000001">
    <property type="protein sequence ID" value="GFJ88773.1"/>
    <property type="molecule type" value="Genomic_DNA"/>
</dbReference>
<evidence type="ECO:0000313" key="2">
    <source>
        <dbReference type="EMBL" id="GFJ88773.1"/>
    </source>
</evidence>
<dbReference type="Gene3D" id="2.130.10.10">
    <property type="entry name" value="YVTN repeat-like/Quinoprotein amine dehydrogenase"/>
    <property type="match status" value="1"/>
</dbReference>
<dbReference type="InterPro" id="IPR002372">
    <property type="entry name" value="PQQ_rpt_dom"/>
</dbReference>
<dbReference type="PANTHER" id="PTHR34512">
    <property type="entry name" value="CELL SURFACE PROTEIN"/>
    <property type="match status" value="1"/>
</dbReference>
<protein>
    <recommendedName>
        <fullName evidence="1">Pyrrolo-quinoline quinone repeat domain-containing protein</fullName>
    </recommendedName>
</protein>
<reference evidence="2 3" key="2">
    <citation type="submission" date="2020-03" db="EMBL/GenBank/DDBJ databases">
        <authorList>
            <person name="Ichikawa N."/>
            <person name="Kimura A."/>
            <person name="Kitahashi Y."/>
            <person name="Uohara A."/>
        </authorList>
    </citation>
    <scope>NUCLEOTIDE SEQUENCE [LARGE SCALE GENOMIC DNA]</scope>
    <source>
        <strain evidence="2 3">NBRC 108638</strain>
    </source>
</reference>
<dbReference type="Proteomes" id="UP000482960">
    <property type="component" value="Unassembled WGS sequence"/>
</dbReference>
<evidence type="ECO:0000313" key="3">
    <source>
        <dbReference type="Proteomes" id="UP000482960"/>
    </source>
</evidence>
<organism evidence="2 3">
    <name type="scientific">Phytohabitans rumicis</name>
    <dbReference type="NCBI Taxonomy" id="1076125"/>
    <lineage>
        <taxon>Bacteria</taxon>
        <taxon>Bacillati</taxon>
        <taxon>Actinomycetota</taxon>
        <taxon>Actinomycetes</taxon>
        <taxon>Micromonosporales</taxon>
        <taxon>Micromonosporaceae</taxon>
    </lineage>
</organism>
<dbReference type="InterPro" id="IPR011047">
    <property type="entry name" value="Quinoprotein_ADH-like_sf"/>
</dbReference>
<sequence>MVIDLGYEREAPATRLRDWWRPSRVLRPLTYAVCAGLLLAVAASAPAPGPVLVPTASYALEPRTDFVVLGDRLYVSAATTESTGQPAEHRWLLSAYELPSGRPLWTAPYESSVEQVVDLQAADGLVLITGLVAGEGISTPTTAMDAETGRVLWSLPVRVVVADGRTGLVGGWSPRLPAPAGSTVRAVDLRTGQELWEAAYPVSATIRPVGDGRAMVLTGDGRVELRDAHSGALRASRVVPPPGAGPSFAVTAGDTVVLGYQDTSGSVGIAAYDRNTLEPRWTRAVAEEEGRRISACGRWICTGTSGGIEAIDPATGALGWAVAGADAVFEAGGVLVASAPGAGLAAVEPDSGRTLFDLAGWETSVAVSEGTGLVAVARGRGEQTWLSIAAPHTEAPGCWASCRTVCGTACPARRAWCAARRQTSCASGRTTKKRNRRVERGIASVW</sequence>
<reference evidence="2 3" key="1">
    <citation type="submission" date="2020-03" db="EMBL/GenBank/DDBJ databases">
        <title>Whole genome shotgun sequence of Phytohabitans rumicis NBRC 108638.</title>
        <authorList>
            <person name="Komaki H."/>
            <person name="Tamura T."/>
        </authorList>
    </citation>
    <scope>NUCLEOTIDE SEQUENCE [LARGE SCALE GENOMIC DNA]</scope>
    <source>
        <strain evidence="2 3">NBRC 108638</strain>
    </source>
</reference>
<dbReference type="AlphaFoldDB" id="A0A6V8KUL6"/>
<dbReference type="Pfam" id="PF13360">
    <property type="entry name" value="PQQ_2"/>
    <property type="match status" value="1"/>
</dbReference>
<evidence type="ECO:0000259" key="1">
    <source>
        <dbReference type="Pfam" id="PF13360"/>
    </source>
</evidence>
<comment type="caution">
    <text evidence="2">The sequence shown here is derived from an EMBL/GenBank/DDBJ whole genome shotgun (WGS) entry which is preliminary data.</text>
</comment>
<dbReference type="RefSeq" id="WP_173076278.1">
    <property type="nucleotide sequence ID" value="NZ_BLPG01000001.1"/>
</dbReference>